<dbReference type="GO" id="GO:0071555">
    <property type="term" value="P:cell wall organization"/>
    <property type="evidence" value="ECO:0007669"/>
    <property type="project" value="UniProtKB-KW"/>
</dbReference>
<dbReference type="Gene3D" id="3.90.190.20">
    <property type="entry name" value="Mur ligase, C-terminal domain"/>
    <property type="match status" value="1"/>
</dbReference>
<evidence type="ECO:0000256" key="7">
    <source>
        <dbReference type="HAMAP-Rule" id="MF_00639"/>
    </source>
</evidence>
<evidence type="ECO:0000256" key="2">
    <source>
        <dbReference type="ARBA" id="ARBA00004752"/>
    </source>
</evidence>
<evidence type="ECO:0000256" key="6">
    <source>
        <dbReference type="ARBA" id="ARBA00022840"/>
    </source>
</evidence>
<keyword evidence="12" id="KW-1185">Reference proteome</keyword>
<proteinExistence type="inferred from homology"/>
<dbReference type="EMBL" id="CP047593">
    <property type="protein sequence ID" value="QHI69731.1"/>
    <property type="molecule type" value="Genomic_DNA"/>
</dbReference>
<keyword evidence="7 8" id="KW-0131">Cell cycle</keyword>
<dbReference type="Pfam" id="PF08245">
    <property type="entry name" value="Mur_ligase_M"/>
    <property type="match status" value="1"/>
</dbReference>
<evidence type="ECO:0000256" key="4">
    <source>
        <dbReference type="ARBA" id="ARBA00022598"/>
    </source>
</evidence>
<dbReference type="SUPFAM" id="SSF51984">
    <property type="entry name" value="MurCD N-terminal domain"/>
    <property type="match status" value="1"/>
</dbReference>
<evidence type="ECO:0000256" key="1">
    <source>
        <dbReference type="ARBA" id="ARBA00004496"/>
    </source>
</evidence>
<dbReference type="SUPFAM" id="SSF53244">
    <property type="entry name" value="MurD-like peptide ligases, peptide-binding domain"/>
    <property type="match status" value="1"/>
</dbReference>
<keyword evidence="7 8" id="KW-0573">Peptidoglycan synthesis</keyword>
<evidence type="ECO:0000256" key="8">
    <source>
        <dbReference type="RuleBase" id="RU003664"/>
    </source>
</evidence>
<comment type="catalytic activity">
    <reaction evidence="7 8">
        <text>UDP-N-acetyl-alpha-D-muramoyl-L-alanine + D-glutamate + ATP = UDP-N-acetyl-alpha-D-muramoyl-L-alanyl-D-glutamate + ADP + phosphate + H(+)</text>
        <dbReference type="Rhea" id="RHEA:16429"/>
        <dbReference type="ChEBI" id="CHEBI:15378"/>
        <dbReference type="ChEBI" id="CHEBI:29986"/>
        <dbReference type="ChEBI" id="CHEBI:30616"/>
        <dbReference type="ChEBI" id="CHEBI:43474"/>
        <dbReference type="ChEBI" id="CHEBI:83898"/>
        <dbReference type="ChEBI" id="CHEBI:83900"/>
        <dbReference type="ChEBI" id="CHEBI:456216"/>
        <dbReference type="EC" id="6.3.2.9"/>
    </reaction>
</comment>
<evidence type="ECO:0000256" key="5">
    <source>
        <dbReference type="ARBA" id="ARBA00022741"/>
    </source>
</evidence>
<feature type="domain" description="Mur ligase C-terminal" evidence="9">
    <location>
        <begin position="283"/>
        <end position="395"/>
    </location>
</feature>
<evidence type="ECO:0000259" key="9">
    <source>
        <dbReference type="Pfam" id="PF02875"/>
    </source>
</evidence>
<dbReference type="RefSeq" id="WP_160628913.1">
    <property type="nucleotide sequence ID" value="NZ_CP047593.1"/>
</dbReference>
<comment type="subcellular location">
    <subcellularLocation>
        <location evidence="1 7 8">Cytoplasm</location>
    </subcellularLocation>
</comment>
<dbReference type="AlphaFoldDB" id="A0A6P1M7A5"/>
<dbReference type="InterPro" id="IPR004101">
    <property type="entry name" value="Mur_ligase_C"/>
</dbReference>
<keyword evidence="3 7" id="KW-0963">Cytoplasm</keyword>
<comment type="function">
    <text evidence="7 8">Cell wall formation. Catalyzes the addition of glutamate to the nucleotide precursor UDP-N-acetylmuramoyl-L-alanine (UMA).</text>
</comment>
<sequence length="428" mass="47235">MHRYGTALVLGRGRSGRAAEALLRSEGTVVYTVCEDLTPDYRYENLHFDPDVAIVSPGFSLEHPWVKDLVEHGVPLRSELELGWSRRHCPAIAVTGSNGKSSVVKWLADALTESGYAAVPCGNYGLPVCAAVMLPDVPDWLVMEVSSFQLETVHEFYPDIGVFLNILPNHLDRHRDLKTYCDVKLRLFAQMREAGTAVIPLDLFQTLEESCAAAHVCKTFGLQEGADYRFEAGRVGEFDLRGTYFDNEVLGAAAAAVAAVWDSCGLPREALEEATRRFEPLSHRMQLVAEIDGVRYVDDSKATNMAAMCAALRMTRGRVHLIAGGRPKESDWSFAKDLLAQRVSRLYLIGEACDAMQAAWEDVTDCAACETLERAVAAARESAEPGDTVLLSPACTSFDQFSSFAERGEVFVREVTRLTDCVARRRKD</sequence>
<evidence type="ECO:0000313" key="12">
    <source>
        <dbReference type="Proteomes" id="UP000464954"/>
    </source>
</evidence>
<name>A0A6P1M7A5_9BACT</name>
<dbReference type="EC" id="6.3.2.9" evidence="7 8"/>
<dbReference type="Pfam" id="PF02875">
    <property type="entry name" value="Mur_ligase_C"/>
    <property type="match status" value="1"/>
</dbReference>
<keyword evidence="7 8" id="KW-0133">Cell shape</keyword>
<keyword evidence="7 8" id="KW-0132">Cell division</keyword>
<keyword evidence="6 7" id="KW-0067">ATP-binding</keyword>
<feature type="domain" description="Mur ligase central" evidence="10">
    <location>
        <begin position="94"/>
        <end position="228"/>
    </location>
</feature>
<dbReference type="GO" id="GO:0051301">
    <property type="term" value="P:cell division"/>
    <property type="evidence" value="ECO:0007669"/>
    <property type="project" value="UniProtKB-KW"/>
</dbReference>
<dbReference type="InterPro" id="IPR013221">
    <property type="entry name" value="Mur_ligase_cen"/>
</dbReference>
<dbReference type="NCBIfam" id="TIGR01087">
    <property type="entry name" value="murD"/>
    <property type="match status" value="1"/>
</dbReference>
<dbReference type="GO" id="GO:0009252">
    <property type="term" value="P:peptidoglycan biosynthetic process"/>
    <property type="evidence" value="ECO:0007669"/>
    <property type="project" value="UniProtKB-UniRule"/>
</dbReference>
<dbReference type="SUPFAM" id="SSF53623">
    <property type="entry name" value="MurD-like peptide ligases, catalytic domain"/>
    <property type="match status" value="1"/>
</dbReference>
<dbReference type="InterPro" id="IPR036615">
    <property type="entry name" value="Mur_ligase_C_dom_sf"/>
</dbReference>
<dbReference type="InterPro" id="IPR036565">
    <property type="entry name" value="Mur-like_cat_sf"/>
</dbReference>
<keyword evidence="7 8" id="KW-0961">Cell wall biogenesis/degradation</keyword>
<evidence type="ECO:0000259" key="10">
    <source>
        <dbReference type="Pfam" id="PF08245"/>
    </source>
</evidence>
<dbReference type="PANTHER" id="PTHR43692">
    <property type="entry name" value="UDP-N-ACETYLMURAMOYLALANINE--D-GLUTAMATE LIGASE"/>
    <property type="match status" value="1"/>
</dbReference>
<keyword evidence="5 7" id="KW-0547">Nucleotide-binding</keyword>
<dbReference type="GO" id="GO:0008764">
    <property type="term" value="F:UDP-N-acetylmuramoylalanine-D-glutamate ligase activity"/>
    <property type="evidence" value="ECO:0007669"/>
    <property type="project" value="UniProtKB-UniRule"/>
</dbReference>
<evidence type="ECO:0000313" key="11">
    <source>
        <dbReference type="EMBL" id="QHI69731.1"/>
    </source>
</evidence>
<protein>
    <recommendedName>
        <fullName evidence="7 8">UDP-N-acetylmuramoylalanine--D-glutamate ligase</fullName>
        <ecNumber evidence="7 8">6.3.2.9</ecNumber>
    </recommendedName>
    <alternativeName>
        <fullName evidence="7">D-glutamic acid-adding enzyme</fullName>
    </alternativeName>
    <alternativeName>
        <fullName evidence="7">UDP-N-acetylmuramoyl-L-alanyl-D-glutamate synthetase</fullName>
    </alternativeName>
</protein>
<evidence type="ECO:0000256" key="3">
    <source>
        <dbReference type="ARBA" id="ARBA00022490"/>
    </source>
</evidence>
<dbReference type="UniPathway" id="UPA00219"/>
<comment type="pathway">
    <text evidence="2 7 8">Cell wall biogenesis; peptidoglycan biosynthesis.</text>
</comment>
<reference evidence="11 12" key="1">
    <citation type="submission" date="2020-01" db="EMBL/GenBank/DDBJ databases">
        <title>Ponticoccus aerotolerans gen. nov., sp. nov., an anaerobic bacterium and proposal of Ponticoccusceae fam. nov., Ponticoccusles ord. nov. and Ponticoccuse classis nov. in the phylum Kiritimatiellaeota.</title>
        <authorList>
            <person name="Zhou L.Y."/>
            <person name="Du Z.J."/>
        </authorList>
    </citation>
    <scope>NUCLEOTIDE SEQUENCE [LARGE SCALE GENOMIC DNA]</scope>
    <source>
        <strain evidence="11 12">S-5007</strain>
    </source>
</reference>
<dbReference type="GO" id="GO:0008360">
    <property type="term" value="P:regulation of cell shape"/>
    <property type="evidence" value="ECO:0007669"/>
    <property type="project" value="UniProtKB-KW"/>
</dbReference>
<keyword evidence="4 7" id="KW-0436">Ligase</keyword>
<dbReference type="PANTHER" id="PTHR43692:SF1">
    <property type="entry name" value="UDP-N-ACETYLMURAMOYLALANINE--D-GLUTAMATE LIGASE"/>
    <property type="match status" value="1"/>
</dbReference>
<organism evidence="11 12">
    <name type="scientific">Tichowtungia aerotolerans</name>
    <dbReference type="NCBI Taxonomy" id="2697043"/>
    <lineage>
        <taxon>Bacteria</taxon>
        <taxon>Pseudomonadati</taxon>
        <taxon>Kiritimatiellota</taxon>
        <taxon>Tichowtungiia</taxon>
        <taxon>Tichowtungiales</taxon>
        <taxon>Tichowtungiaceae</taxon>
        <taxon>Tichowtungia</taxon>
    </lineage>
</organism>
<gene>
    <name evidence="7 11" type="primary">murD</name>
    <name evidence="11" type="ORF">GT409_09800</name>
</gene>
<dbReference type="InterPro" id="IPR005762">
    <property type="entry name" value="MurD"/>
</dbReference>
<dbReference type="Gene3D" id="3.40.1190.10">
    <property type="entry name" value="Mur-like, catalytic domain"/>
    <property type="match status" value="1"/>
</dbReference>
<feature type="binding site" evidence="7">
    <location>
        <begin position="96"/>
        <end position="102"/>
    </location>
    <ligand>
        <name>ATP</name>
        <dbReference type="ChEBI" id="CHEBI:30616"/>
    </ligand>
</feature>
<dbReference type="KEGG" id="taer:GT409_09800"/>
<comment type="similarity">
    <text evidence="7">Belongs to the MurCDEF family.</text>
</comment>
<accession>A0A6P1M7A5</accession>
<dbReference type="Proteomes" id="UP000464954">
    <property type="component" value="Chromosome"/>
</dbReference>
<dbReference type="GO" id="GO:0005737">
    <property type="term" value="C:cytoplasm"/>
    <property type="evidence" value="ECO:0007669"/>
    <property type="project" value="UniProtKB-SubCell"/>
</dbReference>
<dbReference type="GO" id="GO:0005524">
    <property type="term" value="F:ATP binding"/>
    <property type="evidence" value="ECO:0007669"/>
    <property type="project" value="UniProtKB-UniRule"/>
</dbReference>
<dbReference type="HAMAP" id="MF_00639">
    <property type="entry name" value="MurD"/>
    <property type="match status" value="1"/>
</dbReference>